<sequence>MIRDFGLSPALGPVGYGGTTPDYLGEQAQDPLAALLIEHETVDGDAVAVVLREEALLLPGVEAAAV</sequence>
<dbReference type="EMBL" id="BOOK01000089">
    <property type="protein sequence ID" value="GII06003.1"/>
    <property type="molecule type" value="Genomic_DNA"/>
</dbReference>
<name>A0A8J3T8E4_9ACTN</name>
<dbReference type="Proteomes" id="UP000634476">
    <property type="component" value="Unassembled WGS sequence"/>
</dbReference>
<evidence type="ECO:0000313" key="2">
    <source>
        <dbReference type="Proteomes" id="UP000634476"/>
    </source>
</evidence>
<organism evidence="1 2">
    <name type="scientific">Planobispora takensis</name>
    <dbReference type="NCBI Taxonomy" id="1367882"/>
    <lineage>
        <taxon>Bacteria</taxon>
        <taxon>Bacillati</taxon>
        <taxon>Actinomycetota</taxon>
        <taxon>Actinomycetes</taxon>
        <taxon>Streptosporangiales</taxon>
        <taxon>Streptosporangiaceae</taxon>
        <taxon>Planobispora</taxon>
    </lineage>
</organism>
<accession>A0A8J3T8E4</accession>
<reference evidence="1" key="1">
    <citation type="submission" date="2021-01" db="EMBL/GenBank/DDBJ databases">
        <title>Whole genome shotgun sequence of Planobispora takensis NBRC 109077.</title>
        <authorList>
            <person name="Komaki H."/>
            <person name="Tamura T."/>
        </authorList>
    </citation>
    <scope>NUCLEOTIDE SEQUENCE</scope>
    <source>
        <strain evidence="1">NBRC 109077</strain>
    </source>
</reference>
<comment type="caution">
    <text evidence="1">The sequence shown here is derived from an EMBL/GenBank/DDBJ whole genome shotgun (WGS) entry which is preliminary data.</text>
</comment>
<keyword evidence="2" id="KW-1185">Reference proteome</keyword>
<dbReference type="RefSeq" id="WP_203880203.1">
    <property type="nucleotide sequence ID" value="NZ_BOOK01000089.1"/>
</dbReference>
<evidence type="ECO:0000313" key="1">
    <source>
        <dbReference type="EMBL" id="GII06003.1"/>
    </source>
</evidence>
<dbReference type="AlphaFoldDB" id="A0A8J3T8E4"/>
<protein>
    <submittedName>
        <fullName evidence="1">Uncharacterized protein</fullName>
    </submittedName>
</protein>
<gene>
    <name evidence="1" type="ORF">Pta02_80110</name>
</gene>
<proteinExistence type="predicted"/>